<dbReference type="GO" id="GO:0005886">
    <property type="term" value="C:plasma membrane"/>
    <property type="evidence" value="ECO:0007669"/>
    <property type="project" value="UniProtKB-SubCell"/>
</dbReference>
<evidence type="ECO:0000256" key="2">
    <source>
        <dbReference type="ARBA" id="ARBA00008914"/>
    </source>
</evidence>
<organism evidence="10 11">
    <name type="scientific">Candidatus Regiella insecticola 5.15</name>
    <dbReference type="NCBI Taxonomy" id="1005043"/>
    <lineage>
        <taxon>Bacteria</taxon>
        <taxon>Pseudomonadati</taxon>
        <taxon>Pseudomonadota</taxon>
        <taxon>Gammaproteobacteria</taxon>
        <taxon>Enterobacterales</taxon>
        <taxon>Enterobacteriaceae</taxon>
        <taxon>aphid secondary symbionts</taxon>
        <taxon>Candidatus Regiella</taxon>
    </lineage>
</organism>
<evidence type="ECO:0000313" key="11">
    <source>
        <dbReference type="Proteomes" id="UP000004116"/>
    </source>
</evidence>
<dbReference type="CDD" id="cd07185">
    <property type="entry name" value="OmpA_C-like"/>
    <property type="match status" value="1"/>
</dbReference>
<dbReference type="Pfam" id="PF13677">
    <property type="entry name" value="MotB_plug"/>
    <property type="match status" value="1"/>
</dbReference>
<keyword evidence="10" id="KW-0969">Cilium</keyword>
<dbReference type="Proteomes" id="UP000004116">
    <property type="component" value="Unassembled WGS sequence"/>
</dbReference>
<dbReference type="Gene3D" id="3.30.1330.60">
    <property type="entry name" value="OmpA-like domain"/>
    <property type="match status" value="1"/>
</dbReference>
<evidence type="ECO:0000256" key="8">
    <source>
        <dbReference type="SAM" id="Phobius"/>
    </source>
</evidence>
<name>G2GZ91_9ENTR</name>
<comment type="similarity">
    <text evidence="2">Belongs to the MotB family.</text>
</comment>
<gene>
    <name evidence="10" type="ORF">Rin_00011060</name>
</gene>
<dbReference type="InterPro" id="IPR025713">
    <property type="entry name" value="MotB-like_N_dom"/>
</dbReference>
<keyword evidence="3" id="KW-1003">Cell membrane</keyword>
<evidence type="ECO:0000256" key="5">
    <source>
        <dbReference type="ARBA" id="ARBA00022989"/>
    </source>
</evidence>
<dbReference type="SUPFAM" id="SSF103088">
    <property type="entry name" value="OmpA-like"/>
    <property type="match status" value="1"/>
</dbReference>
<dbReference type="EMBL" id="AGCA01000281">
    <property type="protein sequence ID" value="EGY28936.1"/>
    <property type="molecule type" value="Genomic_DNA"/>
</dbReference>
<evidence type="ECO:0000256" key="1">
    <source>
        <dbReference type="ARBA" id="ARBA00004162"/>
    </source>
</evidence>
<accession>G2GZ91</accession>
<dbReference type="OrthoDB" id="9809186at2"/>
<evidence type="ECO:0000259" key="9">
    <source>
        <dbReference type="PROSITE" id="PS51123"/>
    </source>
</evidence>
<evidence type="ECO:0000256" key="3">
    <source>
        <dbReference type="ARBA" id="ARBA00022475"/>
    </source>
</evidence>
<dbReference type="PANTHER" id="PTHR30329">
    <property type="entry name" value="STATOR ELEMENT OF FLAGELLAR MOTOR COMPLEX"/>
    <property type="match status" value="1"/>
</dbReference>
<keyword evidence="10" id="KW-0966">Cell projection</keyword>
<evidence type="ECO:0000313" key="10">
    <source>
        <dbReference type="EMBL" id="EGY28936.1"/>
    </source>
</evidence>
<dbReference type="NCBIfam" id="NF005273">
    <property type="entry name" value="PRK06778.1"/>
    <property type="match status" value="1"/>
</dbReference>
<keyword evidence="11" id="KW-1185">Reference proteome</keyword>
<comment type="subcellular location">
    <subcellularLocation>
        <location evidence="1">Cell membrane</location>
        <topology evidence="1">Single-pass membrane protein</topology>
    </subcellularLocation>
</comment>
<dbReference type="InterPro" id="IPR036737">
    <property type="entry name" value="OmpA-like_sf"/>
</dbReference>
<dbReference type="PANTHER" id="PTHR30329:SF21">
    <property type="entry name" value="LIPOPROTEIN YIAD-RELATED"/>
    <property type="match status" value="1"/>
</dbReference>
<comment type="caution">
    <text evidence="10">The sequence shown here is derived from an EMBL/GenBank/DDBJ whole genome shotgun (WGS) entry which is preliminary data.</text>
</comment>
<keyword evidence="6 7" id="KW-0472">Membrane</keyword>
<evidence type="ECO:0000256" key="4">
    <source>
        <dbReference type="ARBA" id="ARBA00022692"/>
    </source>
</evidence>
<dbReference type="RefSeq" id="WP_006706780.1">
    <property type="nucleotide sequence ID" value="NZ_AGCA01000281.1"/>
</dbReference>
<dbReference type="Pfam" id="PF00691">
    <property type="entry name" value="OmpA"/>
    <property type="match status" value="1"/>
</dbReference>
<evidence type="ECO:0000256" key="6">
    <source>
        <dbReference type="ARBA" id="ARBA00023136"/>
    </source>
</evidence>
<keyword evidence="10" id="KW-0282">Flagellum</keyword>
<keyword evidence="4 8" id="KW-0812">Transmembrane</keyword>
<feature type="domain" description="OmpA-like" evidence="9">
    <location>
        <begin position="163"/>
        <end position="282"/>
    </location>
</feature>
<proteinExistence type="inferred from homology"/>
<evidence type="ECO:0000256" key="7">
    <source>
        <dbReference type="PROSITE-ProRule" id="PRU00473"/>
    </source>
</evidence>
<feature type="transmembrane region" description="Helical" evidence="8">
    <location>
        <begin position="31"/>
        <end position="53"/>
    </location>
</feature>
<protein>
    <submittedName>
        <fullName evidence="10">Flagellar motor protein</fullName>
    </submittedName>
</protein>
<dbReference type="InterPro" id="IPR050330">
    <property type="entry name" value="Bact_OuterMem_StrucFunc"/>
</dbReference>
<dbReference type="PROSITE" id="PS51123">
    <property type="entry name" value="OMPA_2"/>
    <property type="match status" value="1"/>
</dbReference>
<reference evidence="10 11" key="1">
    <citation type="journal article" date="2012" name="Genome Res.">
        <title>Genomic basis of endosymbiont-conferred protection against an insect parasitoid.</title>
        <authorList>
            <person name="Hansen A.K."/>
            <person name="Vorburger C."/>
            <person name="Moran N.A."/>
        </authorList>
    </citation>
    <scope>NUCLEOTIDE SEQUENCE [LARGE SCALE GENOMIC DNA]</scope>
    <source>
        <strain evidence="11">R5.15</strain>
    </source>
</reference>
<sequence>MRGQARSTHTTIIKRSAKKHHAGVHTGAWKVAFADFTLAMMALFMVLWIVGAVSEEERHEIMSHIHGNTIFSNQSFLSIPLKNKNGADKNFEMLHTNKTRDSMKERARENRWKEPFKEPDQIRKEVVDKSATEMQDLSRMVLEISKAHNAQSNLNIEMVPQGLRILIQDDKKREMFPRSSALLTPFFTRLLAELAPVLNDLNNKVIITGHTDGARYRDQELYNNWNLSGERAMAARRALERGGLDDAHILQINAMADQMLLDEKDPLGAANRRIEIMVLTKAATEMLYQFFGDHNPKVIQTDLSDQHTKVIQTDLSDHLTKERQTEIKK</sequence>
<dbReference type="AlphaFoldDB" id="G2GZ91"/>
<dbReference type="InterPro" id="IPR006665">
    <property type="entry name" value="OmpA-like"/>
</dbReference>
<keyword evidence="5 8" id="KW-1133">Transmembrane helix</keyword>
<dbReference type="PATRIC" id="fig|1005043.3.peg.990"/>